<feature type="domain" description="HTH gntR-type" evidence="4">
    <location>
        <begin position="18"/>
        <end position="86"/>
    </location>
</feature>
<evidence type="ECO:0000256" key="3">
    <source>
        <dbReference type="ARBA" id="ARBA00023163"/>
    </source>
</evidence>
<evidence type="ECO:0000259" key="4">
    <source>
        <dbReference type="PROSITE" id="PS50949"/>
    </source>
</evidence>
<dbReference type="Gene3D" id="1.10.10.10">
    <property type="entry name" value="Winged helix-like DNA-binding domain superfamily/Winged helix DNA-binding domain"/>
    <property type="match status" value="1"/>
</dbReference>
<protein>
    <submittedName>
        <fullName evidence="6">GntR family transcriptional regulator</fullName>
    </submittedName>
    <submittedName>
        <fullName evidence="5">LacI family transcriptional regulator</fullName>
    </submittedName>
</protein>
<dbReference type="PANTHER" id="PTHR30146">
    <property type="entry name" value="LACI-RELATED TRANSCRIPTIONAL REPRESSOR"/>
    <property type="match status" value="1"/>
</dbReference>
<dbReference type="PROSITE" id="PS50949">
    <property type="entry name" value="HTH_GNTR"/>
    <property type="match status" value="1"/>
</dbReference>
<dbReference type="AlphaFoldDB" id="A0A174JU60"/>
<sequence>MDRSNGSPSGREEGESGKTKYYVLMEELKSDIIAGRLRPGDKLPSENELSATRHVSRHTVRKALSILAQEGFIEAEHGRGTFVSRKIRRGKSPSLPFGGMDYRGSGNIAVITTYLSDYIFPRLIQGIDSVLTAEGYSIILKNTGNSRVKESRCLEEILEKDIDGLIVEPSKSEILCANMALYEKLDFYQIPYVFIQGYYAQMKNKPHILMDDCMGGYLVTNYLIELGHRRILGIFKADDSQGRERHKGYVKALFEAGYPYDPDMVIWFHTEDRAVKPAKVLELMLESGAAMDGIVCYNDQIALEVLKALQKKKIRVPEDISVTGYDNSFIAENGAVKLTTIAHPQEKLGAMAAELLLEKIKGVPDEESRVERILKPELIVRESCMERGKGE</sequence>
<organism evidence="5 7">
    <name type="scientific">Hungatella hathewayi</name>
    <dbReference type="NCBI Taxonomy" id="154046"/>
    <lineage>
        <taxon>Bacteria</taxon>
        <taxon>Bacillati</taxon>
        <taxon>Bacillota</taxon>
        <taxon>Clostridia</taxon>
        <taxon>Lachnospirales</taxon>
        <taxon>Lachnospiraceae</taxon>
        <taxon>Hungatella</taxon>
    </lineage>
</organism>
<accession>A0A174JU60</accession>
<dbReference type="GO" id="GO:0003700">
    <property type="term" value="F:DNA-binding transcription factor activity"/>
    <property type="evidence" value="ECO:0007669"/>
    <property type="project" value="InterPro"/>
</dbReference>
<dbReference type="CDD" id="cd01541">
    <property type="entry name" value="PBP1_AraR"/>
    <property type="match status" value="1"/>
</dbReference>
<dbReference type="Proteomes" id="UP000095651">
    <property type="component" value="Unassembled WGS sequence"/>
</dbReference>
<dbReference type="Proteomes" id="UP000261257">
    <property type="component" value="Unassembled WGS sequence"/>
</dbReference>
<keyword evidence="1" id="KW-0805">Transcription regulation</keyword>
<reference evidence="5 7" key="1">
    <citation type="submission" date="2015-09" db="EMBL/GenBank/DDBJ databases">
        <authorList>
            <consortium name="Pathogen Informatics"/>
        </authorList>
    </citation>
    <scope>NUCLEOTIDE SEQUENCE [LARGE SCALE GENOMIC DNA]</scope>
    <source>
        <strain evidence="5 7">2789STDY5608850</strain>
    </source>
</reference>
<dbReference type="SUPFAM" id="SSF46785">
    <property type="entry name" value="Winged helix' DNA-binding domain"/>
    <property type="match status" value="1"/>
</dbReference>
<dbReference type="PRINTS" id="PR00035">
    <property type="entry name" value="HTHGNTR"/>
</dbReference>
<name>A0A174JU60_9FIRM</name>
<dbReference type="InterPro" id="IPR036390">
    <property type="entry name" value="WH_DNA-bd_sf"/>
</dbReference>
<dbReference type="InterPro" id="IPR000524">
    <property type="entry name" value="Tscrpt_reg_HTH_GntR"/>
</dbReference>
<dbReference type="SUPFAM" id="SSF53822">
    <property type="entry name" value="Periplasmic binding protein-like I"/>
    <property type="match status" value="1"/>
</dbReference>
<keyword evidence="2" id="KW-0238">DNA-binding</keyword>
<dbReference type="RefSeq" id="WP_055658930.1">
    <property type="nucleotide sequence ID" value="NZ_CABIXC010000016.1"/>
</dbReference>
<dbReference type="InterPro" id="IPR028082">
    <property type="entry name" value="Peripla_BP_I"/>
</dbReference>
<evidence type="ECO:0000313" key="7">
    <source>
        <dbReference type="Proteomes" id="UP000095651"/>
    </source>
</evidence>
<evidence type="ECO:0000313" key="6">
    <source>
        <dbReference type="EMBL" id="RGM06339.1"/>
    </source>
</evidence>
<dbReference type="CDD" id="cd07377">
    <property type="entry name" value="WHTH_GntR"/>
    <property type="match status" value="1"/>
</dbReference>
<evidence type="ECO:0000313" key="8">
    <source>
        <dbReference type="Proteomes" id="UP000261257"/>
    </source>
</evidence>
<reference evidence="6 8" key="2">
    <citation type="submission" date="2018-08" db="EMBL/GenBank/DDBJ databases">
        <title>A genome reference for cultivated species of the human gut microbiota.</title>
        <authorList>
            <person name="Zou Y."/>
            <person name="Xue W."/>
            <person name="Luo G."/>
        </authorList>
    </citation>
    <scope>NUCLEOTIDE SEQUENCE [LARGE SCALE GENOMIC DNA]</scope>
    <source>
        <strain evidence="6 8">TF05-11AC</strain>
    </source>
</reference>
<dbReference type="EMBL" id="QSSQ01000005">
    <property type="protein sequence ID" value="RGM06339.1"/>
    <property type="molecule type" value="Genomic_DNA"/>
</dbReference>
<evidence type="ECO:0000256" key="2">
    <source>
        <dbReference type="ARBA" id="ARBA00023125"/>
    </source>
</evidence>
<dbReference type="InterPro" id="IPR033532">
    <property type="entry name" value="AraR_ligand_bind_dom"/>
</dbReference>
<evidence type="ECO:0000313" key="5">
    <source>
        <dbReference type="EMBL" id="CUP03304.1"/>
    </source>
</evidence>
<dbReference type="GO" id="GO:0000976">
    <property type="term" value="F:transcription cis-regulatory region binding"/>
    <property type="evidence" value="ECO:0007669"/>
    <property type="project" value="TreeGrafter"/>
</dbReference>
<gene>
    <name evidence="5" type="primary">araR</name>
    <name evidence="6" type="ORF">DXC39_09310</name>
    <name evidence="5" type="ORF">ERS852407_04761</name>
</gene>
<dbReference type="Gene3D" id="3.40.50.2300">
    <property type="match status" value="2"/>
</dbReference>
<dbReference type="Pfam" id="PF13377">
    <property type="entry name" value="Peripla_BP_3"/>
    <property type="match status" value="1"/>
</dbReference>
<dbReference type="Pfam" id="PF00392">
    <property type="entry name" value="GntR"/>
    <property type="match status" value="1"/>
</dbReference>
<dbReference type="SMART" id="SM00345">
    <property type="entry name" value="HTH_GNTR"/>
    <property type="match status" value="1"/>
</dbReference>
<proteinExistence type="predicted"/>
<dbReference type="PANTHER" id="PTHR30146:SF150">
    <property type="entry name" value="ARABINOSE METABOLISM TRANSCRIPTIONAL REPRESSOR"/>
    <property type="match status" value="1"/>
</dbReference>
<dbReference type="InterPro" id="IPR046335">
    <property type="entry name" value="LacI/GalR-like_sensor"/>
</dbReference>
<dbReference type="EMBL" id="CYZE01000016">
    <property type="protein sequence ID" value="CUP03304.1"/>
    <property type="molecule type" value="Genomic_DNA"/>
</dbReference>
<evidence type="ECO:0000256" key="1">
    <source>
        <dbReference type="ARBA" id="ARBA00023015"/>
    </source>
</evidence>
<keyword evidence="3" id="KW-0804">Transcription</keyword>
<dbReference type="InterPro" id="IPR036388">
    <property type="entry name" value="WH-like_DNA-bd_sf"/>
</dbReference>